<evidence type="ECO:0000313" key="3">
    <source>
        <dbReference type="Proteomes" id="UP000799118"/>
    </source>
</evidence>
<evidence type="ECO:0000256" key="1">
    <source>
        <dbReference type="SAM" id="MobiDB-lite"/>
    </source>
</evidence>
<reference evidence="2" key="1">
    <citation type="journal article" date="2019" name="Environ. Microbiol.">
        <title>Fungal ecological strategies reflected in gene transcription - a case study of two litter decomposers.</title>
        <authorList>
            <person name="Barbi F."/>
            <person name="Kohler A."/>
            <person name="Barry K."/>
            <person name="Baskaran P."/>
            <person name="Daum C."/>
            <person name="Fauchery L."/>
            <person name="Ihrmark K."/>
            <person name="Kuo A."/>
            <person name="LaButti K."/>
            <person name="Lipzen A."/>
            <person name="Morin E."/>
            <person name="Grigoriev I.V."/>
            <person name="Henrissat B."/>
            <person name="Lindahl B."/>
            <person name="Martin F."/>
        </authorList>
    </citation>
    <scope>NUCLEOTIDE SEQUENCE</scope>
    <source>
        <strain evidence="2">JB14</strain>
    </source>
</reference>
<feature type="region of interest" description="Disordered" evidence="1">
    <location>
        <begin position="121"/>
        <end position="186"/>
    </location>
</feature>
<keyword evidence="3" id="KW-1185">Reference proteome</keyword>
<evidence type="ECO:0000313" key="2">
    <source>
        <dbReference type="EMBL" id="KAE9394189.1"/>
    </source>
</evidence>
<sequence>MPCRPTLFEDNIPGYTQPKNHQYEYYMVDNGEYKGVYHHWDLANLRAKQTSQPIPHGFLNFDNVIAAWNFFCLETHQHADATDDSDIATNDSDIAGESVSAAPGKQLMHGEHSQEDWIAVPFGSAPGTVGSHSSPVPSMPLSAAKPSKARSQSPKKRSAFPATSSTLGPSAIQSAVQPNCSRSSKKEASIKEQFMHMAHETADIMHFVVRKNGGSSTSRDGRQIVSNVIPGPSLSPVKKAPKAE</sequence>
<proteinExistence type="predicted"/>
<feature type="region of interest" description="Disordered" evidence="1">
    <location>
        <begin position="212"/>
        <end position="244"/>
    </location>
</feature>
<protein>
    <submittedName>
        <fullName evidence="2">Uncharacterized protein</fullName>
    </submittedName>
</protein>
<name>A0A6A4H7K0_9AGAR</name>
<organism evidence="2 3">
    <name type="scientific">Gymnopus androsaceus JB14</name>
    <dbReference type="NCBI Taxonomy" id="1447944"/>
    <lineage>
        <taxon>Eukaryota</taxon>
        <taxon>Fungi</taxon>
        <taxon>Dikarya</taxon>
        <taxon>Basidiomycota</taxon>
        <taxon>Agaricomycotina</taxon>
        <taxon>Agaricomycetes</taxon>
        <taxon>Agaricomycetidae</taxon>
        <taxon>Agaricales</taxon>
        <taxon>Marasmiineae</taxon>
        <taxon>Omphalotaceae</taxon>
        <taxon>Gymnopus</taxon>
    </lineage>
</organism>
<feature type="compositionally biased region" description="Polar residues" evidence="1">
    <location>
        <begin position="161"/>
        <end position="182"/>
    </location>
</feature>
<dbReference type="EMBL" id="ML769555">
    <property type="protein sequence ID" value="KAE9394189.1"/>
    <property type="molecule type" value="Genomic_DNA"/>
</dbReference>
<dbReference type="AlphaFoldDB" id="A0A6A4H7K0"/>
<dbReference type="Proteomes" id="UP000799118">
    <property type="component" value="Unassembled WGS sequence"/>
</dbReference>
<gene>
    <name evidence="2" type="ORF">BT96DRAFT_998736</name>
</gene>
<accession>A0A6A4H7K0</accession>